<evidence type="ECO:0000313" key="1">
    <source>
        <dbReference type="EMBL" id="TRZ13686.1"/>
    </source>
</evidence>
<sequence>MKEKRASGITSFLTRHRLQTDSSDLGWPNWRSEIAPFLGYSEGSFLLLQSLAAVGEIRLSCRHCQEKKRYEDNCIMDQISPIHWPGGIESNIKDKAGPTGKFVPVCEWLLLLLKGRVVVLRQDPQWDEETLKWRNVFLTGHPHLDSALTLSRYNLTRVLGQFITSLAEKHKEFRSSNPTLCLPRASSHQGYLTEQTIRKANLAEIQTAKS</sequence>
<evidence type="ECO:0000313" key="2">
    <source>
        <dbReference type="Proteomes" id="UP000796761"/>
    </source>
</evidence>
<protein>
    <submittedName>
        <fullName evidence="1">Uncharacterized protein</fullName>
    </submittedName>
</protein>
<accession>A0A8K1G822</accession>
<dbReference type="Proteomes" id="UP000796761">
    <property type="component" value="Unassembled WGS sequence"/>
</dbReference>
<gene>
    <name evidence="1" type="ORF">HGM15179_013416</name>
</gene>
<proteinExistence type="predicted"/>
<name>A0A8K1G822_9PASS</name>
<comment type="caution">
    <text evidence="1">The sequence shown here is derived from an EMBL/GenBank/DDBJ whole genome shotgun (WGS) entry which is preliminary data.</text>
</comment>
<keyword evidence="2" id="KW-1185">Reference proteome</keyword>
<organism evidence="1 2">
    <name type="scientific">Zosterops borbonicus</name>
    <dbReference type="NCBI Taxonomy" id="364589"/>
    <lineage>
        <taxon>Eukaryota</taxon>
        <taxon>Metazoa</taxon>
        <taxon>Chordata</taxon>
        <taxon>Craniata</taxon>
        <taxon>Vertebrata</taxon>
        <taxon>Euteleostomi</taxon>
        <taxon>Archelosauria</taxon>
        <taxon>Archosauria</taxon>
        <taxon>Dinosauria</taxon>
        <taxon>Saurischia</taxon>
        <taxon>Theropoda</taxon>
        <taxon>Coelurosauria</taxon>
        <taxon>Aves</taxon>
        <taxon>Neognathae</taxon>
        <taxon>Neoaves</taxon>
        <taxon>Telluraves</taxon>
        <taxon>Australaves</taxon>
        <taxon>Passeriformes</taxon>
        <taxon>Sylvioidea</taxon>
        <taxon>Zosteropidae</taxon>
        <taxon>Zosterops</taxon>
    </lineage>
</organism>
<reference evidence="1" key="1">
    <citation type="submission" date="2019-04" db="EMBL/GenBank/DDBJ databases">
        <title>Genome assembly of Zosterops borbonicus 15179.</title>
        <authorList>
            <person name="Leroy T."/>
            <person name="Anselmetti Y."/>
            <person name="Tilak M.-K."/>
            <person name="Nabholz B."/>
        </authorList>
    </citation>
    <scope>NUCLEOTIDE SEQUENCE</scope>
    <source>
        <strain evidence="1">HGM_15179</strain>
        <tissue evidence="1">Muscle</tissue>
    </source>
</reference>
<dbReference type="EMBL" id="SWJQ01000488">
    <property type="protein sequence ID" value="TRZ13686.1"/>
    <property type="molecule type" value="Genomic_DNA"/>
</dbReference>
<dbReference type="AlphaFoldDB" id="A0A8K1G822"/>